<dbReference type="InterPro" id="IPR003833">
    <property type="entry name" value="CT_C_D"/>
</dbReference>
<dbReference type="InterPro" id="IPR029000">
    <property type="entry name" value="Cyclophilin-like_dom_sf"/>
</dbReference>
<dbReference type="NCBIfam" id="TIGR00370">
    <property type="entry name" value="5-oxoprolinase subunit PxpB"/>
    <property type="match status" value="1"/>
</dbReference>
<evidence type="ECO:0000313" key="5">
    <source>
        <dbReference type="EMBL" id="TDO29316.1"/>
    </source>
</evidence>
<dbReference type="InterPro" id="IPR010016">
    <property type="entry name" value="PxpB"/>
</dbReference>
<dbReference type="AlphaFoldDB" id="A0A4R6J4U1"/>
<evidence type="ECO:0000259" key="4">
    <source>
        <dbReference type="SMART" id="SM00796"/>
    </source>
</evidence>
<feature type="domain" description="Carboxyltransferase" evidence="4">
    <location>
        <begin position="6"/>
        <end position="213"/>
    </location>
</feature>
<name>A0A4R6J4U1_9BACT</name>
<dbReference type="EMBL" id="SNWP01000010">
    <property type="protein sequence ID" value="TDO29316.1"/>
    <property type="molecule type" value="Genomic_DNA"/>
</dbReference>
<evidence type="ECO:0000256" key="2">
    <source>
        <dbReference type="ARBA" id="ARBA00022801"/>
    </source>
</evidence>
<dbReference type="SUPFAM" id="SSF160467">
    <property type="entry name" value="PH0987 N-terminal domain-like"/>
    <property type="match status" value="1"/>
</dbReference>
<dbReference type="SUPFAM" id="SSF50891">
    <property type="entry name" value="Cyclophilin-like"/>
    <property type="match status" value="1"/>
</dbReference>
<dbReference type="Gene3D" id="3.30.1360.40">
    <property type="match status" value="1"/>
</dbReference>
<dbReference type="PANTHER" id="PTHR34698:SF2">
    <property type="entry name" value="5-OXOPROLINASE SUBUNIT B"/>
    <property type="match status" value="1"/>
</dbReference>
<protein>
    <submittedName>
        <fullName evidence="5">Inhibitor of KinA</fullName>
    </submittedName>
</protein>
<proteinExistence type="predicted"/>
<evidence type="ECO:0000256" key="3">
    <source>
        <dbReference type="ARBA" id="ARBA00022840"/>
    </source>
</evidence>
<dbReference type="SMART" id="SM00796">
    <property type="entry name" value="AHS1"/>
    <property type="match status" value="1"/>
</dbReference>
<keyword evidence="1" id="KW-0547">Nucleotide-binding</keyword>
<reference evidence="5 6" key="1">
    <citation type="submission" date="2019-03" db="EMBL/GenBank/DDBJ databases">
        <title>Genomic Encyclopedia of Archaeal and Bacterial Type Strains, Phase II (KMG-II): from individual species to whole genera.</title>
        <authorList>
            <person name="Goeker M."/>
        </authorList>
    </citation>
    <scope>NUCLEOTIDE SEQUENCE [LARGE SCALE GENOMIC DNA]</scope>
    <source>
        <strain evidence="5 6">DSM 28323</strain>
    </source>
</reference>
<dbReference type="GO" id="GO:0016787">
    <property type="term" value="F:hydrolase activity"/>
    <property type="evidence" value="ECO:0007669"/>
    <property type="project" value="UniProtKB-KW"/>
</dbReference>
<sequence>MNLSAYELYACGDHAYTLDFGQQIDAEINHFIISLFHQLQKEAHPYVLDIIPAYSSITIVYDALSFSVNADTAIIIRQCLTDAMLKAGKTNADSSTRTVRIPVCYHPSLAPDLETVCHYHQIDIDTLIALHTRKTYRVFMNGFLPGFAYMGSVDERIATARHMTPRKMVPEGSVGIAGEQTGIYPFASPGGWQLIGRTAVKLFDPSSTTPCMLQPGDEVQFYSIPIEHFKA</sequence>
<keyword evidence="2" id="KW-0378">Hydrolase</keyword>
<dbReference type="Proteomes" id="UP000295741">
    <property type="component" value="Unassembled WGS sequence"/>
</dbReference>
<comment type="caution">
    <text evidence="5">The sequence shown here is derived from an EMBL/GenBank/DDBJ whole genome shotgun (WGS) entry which is preliminary data.</text>
</comment>
<evidence type="ECO:0000256" key="1">
    <source>
        <dbReference type="ARBA" id="ARBA00022741"/>
    </source>
</evidence>
<keyword evidence="6" id="KW-1185">Reference proteome</keyword>
<dbReference type="PANTHER" id="PTHR34698">
    <property type="entry name" value="5-OXOPROLINASE SUBUNIT B"/>
    <property type="match status" value="1"/>
</dbReference>
<organism evidence="5 6">
    <name type="scientific">Sediminibacterium goheungense</name>
    <dbReference type="NCBI Taxonomy" id="1086393"/>
    <lineage>
        <taxon>Bacteria</taxon>
        <taxon>Pseudomonadati</taxon>
        <taxon>Bacteroidota</taxon>
        <taxon>Chitinophagia</taxon>
        <taxon>Chitinophagales</taxon>
        <taxon>Chitinophagaceae</taxon>
        <taxon>Sediminibacterium</taxon>
    </lineage>
</organism>
<dbReference type="OrthoDB" id="9778567at2"/>
<dbReference type="RefSeq" id="WP_133473915.1">
    <property type="nucleotide sequence ID" value="NZ_SNWP01000010.1"/>
</dbReference>
<dbReference type="GO" id="GO:0005524">
    <property type="term" value="F:ATP binding"/>
    <property type="evidence" value="ECO:0007669"/>
    <property type="project" value="UniProtKB-KW"/>
</dbReference>
<gene>
    <name evidence="5" type="ORF">BC659_1405</name>
</gene>
<keyword evidence="3" id="KW-0067">ATP-binding</keyword>
<evidence type="ECO:0000313" key="6">
    <source>
        <dbReference type="Proteomes" id="UP000295741"/>
    </source>
</evidence>
<dbReference type="Gene3D" id="2.40.100.10">
    <property type="entry name" value="Cyclophilin-like"/>
    <property type="match status" value="1"/>
</dbReference>
<accession>A0A4R6J4U1</accession>
<dbReference type="Pfam" id="PF02682">
    <property type="entry name" value="CT_C_D"/>
    <property type="match status" value="1"/>
</dbReference>